<reference evidence="1 2" key="1">
    <citation type="submission" date="2017-01" db="EMBL/GenBank/DDBJ databases">
        <authorList>
            <person name="Mah S.A."/>
            <person name="Swanson W.J."/>
            <person name="Moy G.W."/>
            <person name="Vacquier V.D."/>
        </authorList>
    </citation>
    <scope>NUCLEOTIDE SEQUENCE [LARGE SCALE GENOMIC DNA]</scope>
    <source>
        <strain evidence="1 2">DSM 18014</strain>
    </source>
</reference>
<dbReference type="STRING" id="373672.SAMN05421785_1145"/>
<name>A0A1N7QMG1_9FLAO</name>
<organism evidence="1 2">
    <name type="scientific">Chryseobacterium gambrini</name>
    <dbReference type="NCBI Taxonomy" id="373672"/>
    <lineage>
        <taxon>Bacteria</taxon>
        <taxon>Pseudomonadati</taxon>
        <taxon>Bacteroidota</taxon>
        <taxon>Flavobacteriia</taxon>
        <taxon>Flavobacteriales</taxon>
        <taxon>Weeksellaceae</taxon>
        <taxon>Chryseobacterium group</taxon>
        <taxon>Chryseobacterium</taxon>
    </lineage>
</organism>
<protein>
    <submittedName>
        <fullName evidence="1">Uncharacterized protein</fullName>
    </submittedName>
</protein>
<accession>A0A1N7QMG1</accession>
<gene>
    <name evidence="1" type="ORF">SAMN05421785_1145</name>
</gene>
<proteinExistence type="predicted"/>
<dbReference type="AlphaFoldDB" id="A0A1N7QMG1"/>
<sequence>MRIGKMVNFNFQIIIKNKKYSLTNNLVFKFLLFYHEAKNIATFTFYNYLL</sequence>
<dbReference type="EMBL" id="FTOV01000014">
    <property type="protein sequence ID" value="SIT23984.1"/>
    <property type="molecule type" value="Genomic_DNA"/>
</dbReference>
<evidence type="ECO:0000313" key="1">
    <source>
        <dbReference type="EMBL" id="SIT23984.1"/>
    </source>
</evidence>
<dbReference type="Proteomes" id="UP000185781">
    <property type="component" value="Unassembled WGS sequence"/>
</dbReference>
<evidence type="ECO:0000313" key="2">
    <source>
        <dbReference type="Proteomes" id="UP000185781"/>
    </source>
</evidence>